<dbReference type="Pfam" id="PF00781">
    <property type="entry name" value="DAGK_cat"/>
    <property type="match status" value="1"/>
</dbReference>
<feature type="compositionally biased region" description="Low complexity" evidence="1">
    <location>
        <begin position="1"/>
        <end position="20"/>
    </location>
</feature>
<evidence type="ECO:0000256" key="1">
    <source>
        <dbReference type="SAM" id="MobiDB-lite"/>
    </source>
</evidence>
<dbReference type="GO" id="GO:0016020">
    <property type="term" value="C:membrane"/>
    <property type="evidence" value="ECO:0007669"/>
    <property type="project" value="TreeGrafter"/>
</dbReference>
<dbReference type="InterPro" id="IPR017438">
    <property type="entry name" value="ATP-NAD_kinase_N"/>
</dbReference>
<sequence>MHSPSPSSSTEDTSKTTVKSQSIVESFRGCGISGGFRMAREELRQRLMMPQYLRLAMRDSIRYQDPTAGEIRYIHRMDNEDVFAPPTPMVVFINPRSGGRHGPVLMERLQHLISEEQVFDLSEVKPHEFIQYGLGCLEALADLGDSCASETRESIRIMVAGGDGTVGWVLGCLTELHIQRRVPVPPVGIIPLGTGNDLSRSFGWGGSFPYSWKAAIKRTLYRASIGPICRLDRYILSYNFAWNIMKSCPEVDADMDDNELQGLPYGMWLKALPQKISKVVKGFTPKDIKEISKKTKDNGVDEGRHKVVSERFRTL</sequence>
<dbReference type="PROSITE" id="PS50146">
    <property type="entry name" value="DAGK"/>
    <property type="match status" value="1"/>
</dbReference>
<keyword evidence="4" id="KW-1185">Reference proteome</keyword>
<dbReference type="Gene3D" id="3.40.50.10330">
    <property type="entry name" value="Probable inorganic polyphosphate/atp-NAD kinase, domain 1"/>
    <property type="match status" value="1"/>
</dbReference>
<gene>
    <name evidence="3" type="ORF">VNO77_21800</name>
</gene>
<dbReference type="GO" id="GO:0004143">
    <property type="term" value="F:ATP-dependent diacylglycerol kinase activity"/>
    <property type="evidence" value="ECO:0007669"/>
    <property type="project" value="InterPro"/>
</dbReference>
<dbReference type="InterPro" id="IPR001206">
    <property type="entry name" value="Diacylglycerol_kinase_cat_dom"/>
</dbReference>
<dbReference type="EMBL" id="JAYMYQ010000005">
    <property type="protein sequence ID" value="KAK7327712.1"/>
    <property type="molecule type" value="Genomic_DNA"/>
</dbReference>
<evidence type="ECO:0000313" key="3">
    <source>
        <dbReference type="EMBL" id="KAK7327712.1"/>
    </source>
</evidence>
<proteinExistence type="predicted"/>
<dbReference type="PANTHER" id="PTHR11255:SF80">
    <property type="entry name" value="EYE-SPECIFIC DIACYLGLYCEROL KINASE"/>
    <property type="match status" value="1"/>
</dbReference>
<feature type="region of interest" description="Disordered" evidence="1">
    <location>
        <begin position="1"/>
        <end position="21"/>
    </location>
</feature>
<dbReference type="SMART" id="SM00046">
    <property type="entry name" value="DAGKc"/>
    <property type="match status" value="1"/>
</dbReference>
<dbReference type="InterPro" id="IPR016064">
    <property type="entry name" value="NAD/diacylglycerol_kinase_sf"/>
</dbReference>
<name>A0AAN9L402_CANGL</name>
<dbReference type="InterPro" id="IPR037607">
    <property type="entry name" value="DGK"/>
</dbReference>
<feature type="domain" description="DAGKc" evidence="2">
    <location>
        <begin position="84"/>
        <end position="239"/>
    </location>
</feature>
<organism evidence="3 4">
    <name type="scientific">Canavalia gladiata</name>
    <name type="common">Sword bean</name>
    <name type="synonym">Dolichos gladiatus</name>
    <dbReference type="NCBI Taxonomy" id="3824"/>
    <lineage>
        <taxon>Eukaryota</taxon>
        <taxon>Viridiplantae</taxon>
        <taxon>Streptophyta</taxon>
        <taxon>Embryophyta</taxon>
        <taxon>Tracheophyta</taxon>
        <taxon>Spermatophyta</taxon>
        <taxon>Magnoliopsida</taxon>
        <taxon>eudicotyledons</taxon>
        <taxon>Gunneridae</taxon>
        <taxon>Pentapetalae</taxon>
        <taxon>rosids</taxon>
        <taxon>fabids</taxon>
        <taxon>Fabales</taxon>
        <taxon>Fabaceae</taxon>
        <taxon>Papilionoideae</taxon>
        <taxon>50 kb inversion clade</taxon>
        <taxon>NPAAA clade</taxon>
        <taxon>indigoferoid/millettioid clade</taxon>
        <taxon>Phaseoleae</taxon>
        <taxon>Canavalia</taxon>
    </lineage>
</organism>
<accession>A0AAN9L402</accession>
<dbReference type="SUPFAM" id="SSF111331">
    <property type="entry name" value="NAD kinase/diacylglycerol kinase-like"/>
    <property type="match status" value="1"/>
</dbReference>
<reference evidence="3 4" key="1">
    <citation type="submission" date="2024-01" db="EMBL/GenBank/DDBJ databases">
        <title>The genomes of 5 underutilized Papilionoideae crops provide insights into root nodulation and disease resistanc.</title>
        <authorList>
            <person name="Jiang F."/>
        </authorList>
    </citation>
    <scope>NUCLEOTIDE SEQUENCE [LARGE SCALE GENOMIC DNA]</scope>
    <source>
        <strain evidence="3">LVBAO_FW01</strain>
        <tissue evidence="3">Leaves</tissue>
    </source>
</reference>
<dbReference type="GO" id="GO:0007165">
    <property type="term" value="P:signal transduction"/>
    <property type="evidence" value="ECO:0007669"/>
    <property type="project" value="InterPro"/>
</dbReference>
<evidence type="ECO:0000259" key="2">
    <source>
        <dbReference type="PROSITE" id="PS50146"/>
    </source>
</evidence>
<dbReference type="Proteomes" id="UP001367508">
    <property type="component" value="Unassembled WGS sequence"/>
</dbReference>
<evidence type="ECO:0000313" key="4">
    <source>
        <dbReference type="Proteomes" id="UP001367508"/>
    </source>
</evidence>
<protein>
    <recommendedName>
        <fullName evidence="2">DAGKc domain-containing protein</fullName>
    </recommendedName>
</protein>
<dbReference type="AlphaFoldDB" id="A0AAN9L402"/>
<comment type="caution">
    <text evidence="3">The sequence shown here is derived from an EMBL/GenBank/DDBJ whole genome shotgun (WGS) entry which is preliminary data.</text>
</comment>
<dbReference type="FunFam" id="3.40.50.10330:FF:000023">
    <property type="entry name" value="diacylglycerol kinase"/>
    <property type="match status" value="1"/>
</dbReference>
<dbReference type="PANTHER" id="PTHR11255">
    <property type="entry name" value="DIACYLGLYCEROL KINASE"/>
    <property type="match status" value="1"/>
</dbReference>